<dbReference type="Pfam" id="PF06087">
    <property type="entry name" value="Tyr-DNA_phospho"/>
    <property type="match status" value="1"/>
</dbReference>
<dbReference type="Gene3D" id="3.30.870.10">
    <property type="entry name" value="Endonuclease Chain A"/>
    <property type="match status" value="2"/>
</dbReference>
<evidence type="ECO:0000256" key="8">
    <source>
        <dbReference type="ARBA" id="ARBA00022839"/>
    </source>
</evidence>
<dbReference type="PANTHER" id="PTHR12415">
    <property type="entry name" value="TYROSYL-DNA PHOSPHODIESTERASE 1"/>
    <property type="match status" value="1"/>
</dbReference>
<dbReference type="Proteomes" id="UP000050794">
    <property type="component" value="Unassembled WGS sequence"/>
</dbReference>
<dbReference type="PROSITE" id="PS50600">
    <property type="entry name" value="ULP_PROTEASE"/>
    <property type="match status" value="1"/>
</dbReference>
<sequence>MKRAVDDDGAGGVNSASTSHHSAAKMSRQQPIISGHPQRFSTNALSLSELLEAISPIASIHFNFMIDLPWLLSQYPAKCSQSPISIIVGENNGTNHLEIRSAAARCGADNVTVGRARLALPYGTHHTKLSLFESDSESIHVTISTANLLQNDWESKTQAFYHCEAPIMDGSEVEKEKNDEFRDDLISYLNVYSSSSDFEMIKYWRDRISNADFSSIKARIICSTPGYHTGEQMKKFGHLRLREVLYSLDLHLKKPTFVAQFSSIGSLGPKPDSWLTGQFLKSLSGGTSVPENSLRLIYPCVEDVRNSVEGYMAGGALPYQKSTAAKQPYLESFMHKWRCERFGRTRAMPHIKSYCAFNDGHTVPSWLLITSANLSKAAWGELQKKESQLAIRSYELGVLLTDEESLQLLPYDVPLTKFESSDKPWLCDAVYKKPDGQMSADVDRRVLSYGDTLLHESDLLTLKKGSWLNDRILTFAIEYLYDTLLNEAQKQEVCIVQAAVCQMLKFADWQSAMSLCESLSLPDKEHLIFVMNDHSDPSSPGGSHWSVLLYRSGDSHFSLADSLPNPSLTAAQQLVKTTTKCLGLPSAELRLLKTAKQQNGSDCGVYAIEFVRLYLKNLCNPSAADYTEVSANEVALQRNCWLTIIHNLVNEERRMACSM</sequence>
<evidence type="ECO:0000313" key="17">
    <source>
        <dbReference type="Proteomes" id="UP000050794"/>
    </source>
</evidence>
<feature type="site" description="Interaction with DNA" evidence="13">
    <location>
        <position position="375"/>
    </location>
</feature>
<dbReference type="GO" id="GO:0017005">
    <property type="term" value="F:3'-tyrosyl-DNA phosphodiesterase activity"/>
    <property type="evidence" value="ECO:0007669"/>
    <property type="project" value="TreeGrafter"/>
</dbReference>
<keyword evidence="4" id="KW-0645">Protease</keyword>
<dbReference type="InterPro" id="IPR003653">
    <property type="entry name" value="Peptidase_C48_C"/>
</dbReference>
<evidence type="ECO:0000256" key="14">
    <source>
        <dbReference type="SAM" id="MobiDB-lite"/>
    </source>
</evidence>
<keyword evidence="8" id="KW-0269">Exonuclease</keyword>
<keyword evidence="17" id="KW-1185">Reference proteome</keyword>
<keyword evidence="10" id="KW-0539">Nucleus</keyword>
<dbReference type="SUPFAM" id="SSF54001">
    <property type="entry name" value="Cysteine proteinases"/>
    <property type="match status" value="1"/>
</dbReference>
<comment type="similarity">
    <text evidence="2">Belongs to the peptidase C48 family.</text>
</comment>
<evidence type="ECO:0000256" key="13">
    <source>
        <dbReference type="PIRSR" id="PIRSR610347-3"/>
    </source>
</evidence>
<dbReference type="GO" id="GO:0003690">
    <property type="term" value="F:double-stranded DNA binding"/>
    <property type="evidence" value="ECO:0007669"/>
    <property type="project" value="TreeGrafter"/>
</dbReference>
<dbReference type="EMBL" id="UYWY01021672">
    <property type="protein sequence ID" value="VDM44644.1"/>
    <property type="molecule type" value="Genomic_DNA"/>
</dbReference>
<evidence type="ECO:0000313" key="18">
    <source>
        <dbReference type="WBParaSite" id="TCNE_0001332301-mRNA-1"/>
    </source>
</evidence>
<keyword evidence="6" id="KW-0227">DNA damage</keyword>
<evidence type="ECO:0000256" key="10">
    <source>
        <dbReference type="ARBA" id="ARBA00023242"/>
    </source>
</evidence>
<dbReference type="GO" id="GO:0006281">
    <property type="term" value="P:DNA repair"/>
    <property type="evidence" value="ECO:0007669"/>
    <property type="project" value="UniProtKB-KW"/>
</dbReference>
<evidence type="ECO:0000256" key="4">
    <source>
        <dbReference type="ARBA" id="ARBA00022670"/>
    </source>
</evidence>
<proteinExistence type="inferred from homology"/>
<dbReference type="GO" id="GO:0003697">
    <property type="term" value="F:single-stranded DNA binding"/>
    <property type="evidence" value="ECO:0007669"/>
    <property type="project" value="TreeGrafter"/>
</dbReference>
<evidence type="ECO:0000256" key="12">
    <source>
        <dbReference type="PIRSR" id="PIRSR610347-2"/>
    </source>
</evidence>
<feature type="active site" description="Nucleophile" evidence="11">
    <location>
        <position position="126"/>
    </location>
</feature>
<dbReference type="SUPFAM" id="SSF56024">
    <property type="entry name" value="Phospholipase D/nuclease"/>
    <property type="match status" value="2"/>
</dbReference>
<gene>
    <name evidence="16" type="ORF">TCNE_LOCUS13323</name>
</gene>
<dbReference type="PANTHER" id="PTHR12415:SF0">
    <property type="entry name" value="TYROSYL-DNA PHOSPHODIESTERASE 1"/>
    <property type="match status" value="1"/>
</dbReference>
<keyword evidence="9" id="KW-0234">DNA repair</keyword>
<reference evidence="16 17" key="2">
    <citation type="submission" date="2018-11" db="EMBL/GenBank/DDBJ databases">
        <authorList>
            <consortium name="Pathogen Informatics"/>
        </authorList>
    </citation>
    <scope>NUCLEOTIDE SEQUENCE [LARGE SCALE GENOMIC DNA]</scope>
</reference>
<dbReference type="Pfam" id="PF02902">
    <property type="entry name" value="Peptidase_C48"/>
    <property type="match status" value="1"/>
</dbReference>
<keyword evidence="5" id="KW-0540">Nuclease</keyword>
<evidence type="ECO:0000256" key="2">
    <source>
        <dbReference type="ARBA" id="ARBA00005234"/>
    </source>
</evidence>
<dbReference type="InterPro" id="IPR038765">
    <property type="entry name" value="Papain-like_cys_pep_sf"/>
</dbReference>
<comment type="similarity">
    <text evidence="3">Belongs to the tyrosyl-DNA phosphodiesterase family.</text>
</comment>
<dbReference type="GO" id="GO:0004527">
    <property type="term" value="F:exonuclease activity"/>
    <property type="evidence" value="ECO:0007669"/>
    <property type="project" value="UniProtKB-KW"/>
</dbReference>
<feature type="compositionally biased region" description="Polar residues" evidence="14">
    <location>
        <begin position="14"/>
        <end position="32"/>
    </location>
</feature>
<evidence type="ECO:0000256" key="11">
    <source>
        <dbReference type="PIRSR" id="PIRSR610347-1"/>
    </source>
</evidence>
<dbReference type="GO" id="GO:0006508">
    <property type="term" value="P:proteolysis"/>
    <property type="evidence" value="ECO:0007669"/>
    <property type="project" value="UniProtKB-KW"/>
</dbReference>
<feature type="region of interest" description="Disordered" evidence="14">
    <location>
        <begin position="1"/>
        <end position="35"/>
    </location>
</feature>
<evidence type="ECO:0000259" key="15">
    <source>
        <dbReference type="PROSITE" id="PS50600"/>
    </source>
</evidence>
<dbReference type="AlphaFoldDB" id="A0A183UXV3"/>
<organism evidence="17 18">
    <name type="scientific">Toxocara canis</name>
    <name type="common">Canine roundworm</name>
    <dbReference type="NCBI Taxonomy" id="6265"/>
    <lineage>
        <taxon>Eukaryota</taxon>
        <taxon>Metazoa</taxon>
        <taxon>Ecdysozoa</taxon>
        <taxon>Nematoda</taxon>
        <taxon>Chromadorea</taxon>
        <taxon>Rhabditida</taxon>
        <taxon>Spirurina</taxon>
        <taxon>Ascaridomorpha</taxon>
        <taxon>Ascaridoidea</taxon>
        <taxon>Toxocaridae</taxon>
        <taxon>Toxocara</taxon>
    </lineage>
</organism>
<evidence type="ECO:0000256" key="6">
    <source>
        <dbReference type="ARBA" id="ARBA00022763"/>
    </source>
</evidence>
<dbReference type="Gene3D" id="3.40.395.10">
    <property type="entry name" value="Adenoviral Proteinase, Chain A"/>
    <property type="match status" value="1"/>
</dbReference>
<evidence type="ECO:0000256" key="3">
    <source>
        <dbReference type="ARBA" id="ARBA00010205"/>
    </source>
</evidence>
<evidence type="ECO:0000313" key="16">
    <source>
        <dbReference type="EMBL" id="VDM44644.1"/>
    </source>
</evidence>
<dbReference type="GO" id="GO:0005634">
    <property type="term" value="C:nucleus"/>
    <property type="evidence" value="ECO:0007669"/>
    <property type="project" value="UniProtKB-SubCell"/>
</dbReference>
<evidence type="ECO:0000256" key="7">
    <source>
        <dbReference type="ARBA" id="ARBA00022801"/>
    </source>
</evidence>
<dbReference type="WBParaSite" id="TCNE_0001332301-mRNA-1">
    <property type="protein sequence ID" value="TCNE_0001332301-mRNA-1"/>
    <property type="gene ID" value="TCNE_0001332301"/>
</dbReference>
<feature type="binding site" evidence="12">
    <location>
        <position position="352"/>
    </location>
    <ligand>
        <name>substrate</name>
    </ligand>
</feature>
<dbReference type="InterPro" id="IPR010347">
    <property type="entry name" value="Tdp1"/>
</dbReference>
<dbReference type="GO" id="GO:0008234">
    <property type="term" value="F:cysteine-type peptidase activity"/>
    <property type="evidence" value="ECO:0007669"/>
    <property type="project" value="InterPro"/>
</dbReference>
<reference evidence="18" key="1">
    <citation type="submission" date="2016-06" db="UniProtKB">
        <authorList>
            <consortium name="WormBaseParasite"/>
        </authorList>
    </citation>
    <scope>IDENTIFICATION</scope>
</reference>
<feature type="active site" description="Proton donor/acceptor" evidence="11">
    <location>
        <position position="350"/>
    </location>
</feature>
<protein>
    <submittedName>
        <fullName evidence="18">ULP_PROTEASE domain-containing protein</fullName>
    </submittedName>
</protein>
<name>A0A183UXV3_TOXCA</name>
<feature type="domain" description="Ubiquitin-like protease family profile" evidence="15">
    <location>
        <begin position="452"/>
        <end position="614"/>
    </location>
</feature>
<feature type="binding site" evidence="12">
    <location>
        <position position="128"/>
    </location>
    <ligand>
        <name>substrate</name>
    </ligand>
</feature>
<keyword evidence="7" id="KW-0378">Hydrolase</keyword>
<evidence type="ECO:0000256" key="5">
    <source>
        <dbReference type="ARBA" id="ARBA00022722"/>
    </source>
</evidence>
<evidence type="ECO:0000256" key="1">
    <source>
        <dbReference type="ARBA" id="ARBA00004123"/>
    </source>
</evidence>
<evidence type="ECO:0000256" key="9">
    <source>
        <dbReference type="ARBA" id="ARBA00023204"/>
    </source>
</evidence>
<comment type="subcellular location">
    <subcellularLocation>
        <location evidence="1">Nucleus</location>
    </subcellularLocation>
</comment>
<accession>A0A183UXV3</accession>